<sequence length="62" mass="7540">ESDLDHIHFLIRYIPRVSITSIVRKLKQESTYYIWRSPHRSFYLNIFEKNILSALMVILFVQ</sequence>
<dbReference type="InterPro" id="IPR036515">
    <property type="entry name" value="Transposase_17_sf"/>
</dbReference>
<feature type="non-terminal residue" evidence="2">
    <location>
        <position position="1"/>
    </location>
</feature>
<dbReference type="Pfam" id="PF01797">
    <property type="entry name" value="Y1_Tnp"/>
    <property type="match status" value="1"/>
</dbReference>
<dbReference type="InterPro" id="IPR002686">
    <property type="entry name" value="Transposase_17"/>
</dbReference>
<evidence type="ECO:0000313" key="2">
    <source>
        <dbReference type="EMBL" id="MBD1430976.1"/>
    </source>
</evidence>
<name>A0ABR7YI30_9SPHI</name>
<gene>
    <name evidence="2" type="ORF">H8B04_15705</name>
</gene>
<reference evidence="2 3" key="1">
    <citation type="submission" date="2020-08" db="EMBL/GenBank/DDBJ databases">
        <title>Sphingobacterium sp. DN04309 isolated from aquaculture water.</title>
        <authorList>
            <person name="Zhang M."/>
        </authorList>
    </citation>
    <scope>NUCLEOTIDE SEQUENCE [LARGE SCALE GENOMIC DNA]</scope>
    <source>
        <strain evidence="2 3">DN04309</strain>
    </source>
</reference>
<organism evidence="2 3">
    <name type="scientific">Sphingobacterium litopenaei</name>
    <dbReference type="NCBI Taxonomy" id="2763500"/>
    <lineage>
        <taxon>Bacteria</taxon>
        <taxon>Pseudomonadati</taxon>
        <taxon>Bacteroidota</taxon>
        <taxon>Sphingobacteriia</taxon>
        <taxon>Sphingobacteriales</taxon>
        <taxon>Sphingobacteriaceae</taxon>
        <taxon>Sphingobacterium</taxon>
    </lineage>
</organism>
<dbReference type="EMBL" id="JACOIJ010000047">
    <property type="protein sequence ID" value="MBD1430976.1"/>
    <property type="molecule type" value="Genomic_DNA"/>
</dbReference>
<dbReference type="Gene3D" id="3.30.70.1290">
    <property type="entry name" value="Transposase IS200-like"/>
    <property type="match status" value="1"/>
</dbReference>
<dbReference type="Proteomes" id="UP000651271">
    <property type="component" value="Unassembled WGS sequence"/>
</dbReference>
<protein>
    <submittedName>
        <fullName evidence="2">Transposase</fullName>
    </submittedName>
</protein>
<evidence type="ECO:0000259" key="1">
    <source>
        <dbReference type="Pfam" id="PF01797"/>
    </source>
</evidence>
<feature type="domain" description="Transposase IS200-like" evidence="1">
    <location>
        <begin position="3"/>
        <end position="37"/>
    </location>
</feature>
<accession>A0ABR7YI30</accession>
<proteinExistence type="predicted"/>
<keyword evidence="3" id="KW-1185">Reference proteome</keyword>
<dbReference type="SUPFAM" id="SSF143422">
    <property type="entry name" value="Transposase IS200-like"/>
    <property type="match status" value="1"/>
</dbReference>
<evidence type="ECO:0000313" key="3">
    <source>
        <dbReference type="Proteomes" id="UP000651271"/>
    </source>
</evidence>
<comment type="caution">
    <text evidence="2">The sequence shown here is derived from an EMBL/GenBank/DDBJ whole genome shotgun (WGS) entry which is preliminary data.</text>
</comment>
<dbReference type="RefSeq" id="WP_190302959.1">
    <property type="nucleotide sequence ID" value="NZ_JACOIJ010000047.1"/>
</dbReference>